<dbReference type="Gene3D" id="1.25.40.10">
    <property type="entry name" value="Tetratricopeptide repeat domain"/>
    <property type="match status" value="2"/>
</dbReference>
<dbReference type="Proteomes" id="UP000007030">
    <property type="component" value="Chromosome"/>
</dbReference>
<gene>
    <name evidence="2" type="ordered locus">Marky_0135</name>
</gene>
<evidence type="ECO:0000256" key="1">
    <source>
        <dbReference type="PROSITE-ProRule" id="PRU00339"/>
    </source>
</evidence>
<dbReference type="EMBL" id="CP002630">
    <property type="protein sequence ID" value="AEB10898.1"/>
    <property type="molecule type" value="Genomic_DNA"/>
</dbReference>
<dbReference type="Pfam" id="PF13432">
    <property type="entry name" value="TPR_16"/>
    <property type="match status" value="2"/>
</dbReference>
<name>F2NLR8_MARHT</name>
<dbReference type="PROSITE" id="PS50005">
    <property type="entry name" value="TPR"/>
    <property type="match status" value="1"/>
</dbReference>
<feature type="repeat" description="TPR" evidence="1">
    <location>
        <begin position="186"/>
        <end position="219"/>
    </location>
</feature>
<dbReference type="SUPFAM" id="SSF48452">
    <property type="entry name" value="TPR-like"/>
    <property type="match status" value="1"/>
</dbReference>
<organism evidence="2 3">
    <name type="scientific">Marinithermus hydrothermalis (strain DSM 14884 / JCM 11576 / T1)</name>
    <dbReference type="NCBI Taxonomy" id="869210"/>
    <lineage>
        <taxon>Bacteria</taxon>
        <taxon>Thermotogati</taxon>
        <taxon>Deinococcota</taxon>
        <taxon>Deinococci</taxon>
        <taxon>Thermales</taxon>
        <taxon>Thermaceae</taxon>
        <taxon>Marinithermus</taxon>
    </lineage>
</organism>
<protein>
    <submittedName>
        <fullName evidence="2">Tetratricopeptide TPR_2 repeat-containing protein</fullName>
    </submittedName>
</protein>
<dbReference type="InterPro" id="IPR011990">
    <property type="entry name" value="TPR-like_helical_dom_sf"/>
</dbReference>
<sequence>MRRLAALCLTLASLAAGQGPLGYVHGLVARGEYALARITLQDAVQTHPTEAWRLLAEIALIEGRLEEAARALEAARKAGLDAGPYYWLQGRLALAQGDYAKAWSALRAAVIYTGNARYALDWGLAGLVQGDAARATQGFAKAQRAGADGQAAYLEGLALLAQDPEAALERFRQAMRDLPPEHPVALEARYWAGRALERLGRVREARAVYRGLLRIDPDNALAQAALDRVGP</sequence>
<dbReference type="AlphaFoldDB" id="F2NLR8"/>
<evidence type="ECO:0000313" key="3">
    <source>
        <dbReference type="Proteomes" id="UP000007030"/>
    </source>
</evidence>
<keyword evidence="1" id="KW-0802">TPR repeat</keyword>
<dbReference type="eggNOG" id="COG0457">
    <property type="taxonomic scope" value="Bacteria"/>
</dbReference>
<dbReference type="KEGG" id="mhd:Marky_0135"/>
<evidence type="ECO:0000313" key="2">
    <source>
        <dbReference type="EMBL" id="AEB10898.1"/>
    </source>
</evidence>
<proteinExistence type="predicted"/>
<accession>F2NLR8</accession>
<dbReference type="OrthoDB" id="34220at2"/>
<reference evidence="2 3" key="1">
    <citation type="journal article" date="2012" name="Stand. Genomic Sci.">
        <title>Complete genome sequence of the aerobic, heterotroph Marinithermus hydrothermalis type strain (T1(T)) from a deep-sea hydrothermal vent chimney.</title>
        <authorList>
            <person name="Copeland A."/>
            <person name="Gu W."/>
            <person name="Yasawong M."/>
            <person name="Lapidus A."/>
            <person name="Lucas S."/>
            <person name="Deshpande S."/>
            <person name="Pagani I."/>
            <person name="Tapia R."/>
            <person name="Cheng J.F."/>
            <person name="Goodwin L.A."/>
            <person name="Pitluck S."/>
            <person name="Liolios K."/>
            <person name="Ivanova N."/>
            <person name="Mavromatis K."/>
            <person name="Mikhailova N."/>
            <person name="Pati A."/>
            <person name="Chen A."/>
            <person name="Palaniappan K."/>
            <person name="Land M."/>
            <person name="Pan C."/>
            <person name="Brambilla E.M."/>
            <person name="Rohde M."/>
            <person name="Tindall B.J."/>
            <person name="Sikorski J."/>
            <person name="Goker M."/>
            <person name="Detter J.C."/>
            <person name="Bristow J."/>
            <person name="Eisen J.A."/>
            <person name="Markowitz V."/>
            <person name="Hugenholtz P."/>
            <person name="Kyrpides N.C."/>
            <person name="Klenk H.P."/>
            <person name="Woyke T."/>
        </authorList>
    </citation>
    <scope>NUCLEOTIDE SEQUENCE [LARGE SCALE GENOMIC DNA]</scope>
    <source>
        <strain evidence="3">DSM 14884 / JCM 11576 / T1</strain>
    </source>
</reference>
<dbReference type="RefSeq" id="WP_013702953.1">
    <property type="nucleotide sequence ID" value="NC_015387.1"/>
</dbReference>
<dbReference type="STRING" id="869210.Marky_0135"/>
<dbReference type="HOGENOM" id="CLU_1174463_0_0_0"/>
<dbReference type="InterPro" id="IPR019734">
    <property type="entry name" value="TPR_rpt"/>
</dbReference>
<keyword evidence="3" id="KW-1185">Reference proteome</keyword>